<dbReference type="AlphaFoldDB" id="A0A235B4A0"/>
<evidence type="ECO:0000256" key="1">
    <source>
        <dbReference type="SAM" id="Phobius"/>
    </source>
</evidence>
<gene>
    <name evidence="2" type="ORF">CHM34_11995</name>
</gene>
<protein>
    <submittedName>
        <fullName evidence="2">Uncharacterized protein</fullName>
    </submittedName>
</protein>
<evidence type="ECO:0000313" key="2">
    <source>
        <dbReference type="EMBL" id="OYD07114.1"/>
    </source>
</evidence>
<feature type="transmembrane region" description="Helical" evidence="1">
    <location>
        <begin position="89"/>
        <end position="108"/>
    </location>
</feature>
<organism evidence="2 3">
    <name type="scientific">Paludifilum halophilum</name>
    <dbReference type="NCBI Taxonomy" id="1642702"/>
    <lineage>
        <taxon>Bacteria</taxon>
        <taxon>Bacillati</taxon>
        <taxon>Bacillota</taxon>
        <taxon>Bacilli</taxon>
        <taxon>Bacillales</taxon>
        <taxon>Thermoactinomycetaceae</taxon>
        <taxon>Paludifilum</taxon>
    </lineage>
</organism>
<dbReference type="RefSeq" id="WP_094264857.1">
    <property type="nucleotide sequence ID" value="NZ_NOWF01000007.1"/>
</dbReference>
<dbReference type="Proteomes" id="UP000215459">
    <property type="component" value="Unassembled WGS sequence"/>
</dbReference>
<keyword evidence="1" id="KW-1133">Transmembrane helix</keyword>
<sequence>METIREEFRELFGDRAKGIFAWFLVKYTVWLLVAGLGFLSFFFHIEWVKSVIIPVVPLLVILTVIVEGKGKVGEKIKGTRFEQKVERPIRHVLNALLVVFFVLVITGVI</sequence>
<reference evidence="2 3" key="1">
    <citation type="submission" date="2017-07" db="EMBL/GenBank/DDBJ databases">
        <title>The genome sequence of Paludifilum halophilum highlights mechanisms for microbial adaptation to high salt environemnts.</title>
        <authorList>
            <person name="Belbahri L."/>
        </authorList>
    </citation>
    <scope>NUCLEOTIDE SEQUENCE [LARGE SCALE GENOMIC DNA]</scope>
    <source>
        <strain evidence="2 3">DSM 102817</strain>
    </source>
</reference>
<comment type="caution">
    <text evidence="2">The sequence shown here is derived from an EMBL/GenBank/DDBJ whole genome shotgun (WGS) entry which is preliminary data.</text>
</comment>
<keyword evidence="1" id="KW-0472">Membrane</keyword>
<accession>A0A235B4A0</accession>
<feature type="transmembrane region" description="Helical" evidence="1">
    <location>
        <begin position="20"/>
        <end position="45"/>
    </location>
</feature>
<keyword evidence="1" id="KW-0812">Transmembrane</keyword>
<evidence type="ECO:0000313" key="3">
    <source>
        <dbReference type="Proteomes" id="UP000215459"/>
    </source>
</evidence>
<keyword evidence="3" id="KW-1185">Reference proteome</keyword>
<name>A0A235B4A0_9BACL</name>
<dbReference type="EMBL" id="NOWF01000007">
    <property type="protein sequence ID" value="OYD07114.1"/>
    <property type="molecule type" value="Genomic_DNA"/>
</dbReference>
<feature type="transmembrane region" description="Helical" evidence="1">
    <location>
        <begin position="51"/>
        <end position="68"/>
    </location>
</feature>
<proteinExistence type="predicted"/>